<dbReference type="HOGENOM" id="CLU_3079772_0_0_6"/>
<evidence type="ECO:0000313" key="1">
    <source>
        <dbReference type="EMBL" id="EGI12654.1"/>
    </source>
</evidence>
<organism evidence="1 2">
    <name type="scientific">Escherichia coli M605</name>
    <dbReference type="NCBI Taxonomy" id="656417"/>
    <lineage>
        <taxon>Bacteria</taxon>
        <taxon>Pseudomonadati</taxon>
        <taxon>Pseudomonadota</taxon>
        <taxon>Gammaproteobacteria</taxon>
        <taxon>Enterobacterales</taxon>
        <taxon>Enterobacteriaceae</taxon>
        <taxon>Escherichia</taxon>
    </lineage>
</organism>
<reference evidence="1 2" key="1">
    <citation type="submission" date="2010-01" db="EMBL/GenBank/DDBJ databases">
        <title>The Genome Sequence of Escherichia coli M605.</title>
        <authorList>
            <consortium name="The Broad Institute Genome Sequencing Platform"/>
            <consortium name="The Broad Institute Genome Sequencing Center for Infectious Disease"/>
            <person name="Feldgarden M."/>
            <person name="Gordon D.M."/>
            <person name="Johnson J.R."/>
            <person name="Johnston B.D."/>
            <person name="Young S."/>
            <person name="Zeng Q."/>
            <person name="Koehrsen M."/>
            <person name="Alvarado L."/>
            <person name="Berlin A.M."/>
            <person name="Borenstein D."/>
            <person name="Chapman S.B."/>
            <person name="Chen Z."/>
            <person name="Engels R."/>
            <person name="Freedman E."/>
            <person name="Gellesch M."/>
            <person name="Goldberg J."/>
            <person name="Griggs A."/>
            <person name="Gujja S."/>
            <person name="Heilman E.R."/>
            <person name="Heiman D.I."/>
            <person name="Hepburn T.A."/>
            <person name="Howarth C."/>
            <person name="Jen D."/>
            <person name="Larson L."/>
            <person name="Lewis B."/>
            <person name="Mehta T."/>
            <person name="Park D."/>
            <person name="Pearson M."/>
            <person name="Richards J."/>
            <person name="Roberts A."/>
            <person name="Saif S."/>
            <person name="Shea T.D."/>
            <person name="Shenoy N."/>
            <person name="Sisk P."/>
            <person name="Stolte C."/>
            <person name="Sykes S.N."/>
            <person name="Walk T."/>
            <person name="White J."/>
            <person name="Yandava C."/>
            <person name="Haas B."/>
            <person name="Henn M.R."/>
            <person name="Nusbaum C."/>
            <person name="Birren B."/>
        </authorList>
    </citation>
    <scope>NUCLEOTIDE SEQUENCE [LARGE SCALE GENOMIC DNA]</scope>
    <source>
        <strain evidence="1 2">M605</strain>
    </source>
</reference>
<dbReference type="AlphaFoldDB" id="F4T8Y3"/>
<dbReference type="Proteomes" id="UP000004710">
    <property type="component" value="Unassembled WGS sequence"/>
</dbReference>
<proteinExistence type="predicted"/>
<evidence type="ECO:0000313" key="2">
    <source>
        <dbReference type="Proteomes" id="UP000004710"/>
    </source>
</evidence>
<accession>F4T8Y3</accession>
<protein>
    <submittedName>
        <fullName evidence="1">Uncharacterized protein</fullName>
    </submittedName>
</protein>
<gene>
    <name evidence="1" type="ORF">ECIG_05586</name>
</gene>
<sequence length="52" mass="5783">MSQRQADNQGLRVNVLTMIVYPALLFCRLKIPCVFLLPDLQNDRAATVPAAP</sequence>
<dbReference type="EMBL" id="GL883944">
    <property type="protein sequence ID" value="EGI12654.1"/>
    <property type="molecule type" value="Genomic_DNA"/>
</dbReference>
<name>F4T8Y3_ECOLX</name>